<dbReference type="PANTHER" id="PTHR30251">
    <property type="entry name" value="PILUS ASSEMBLY CHAPERONE"/>
    <property type="match status" value="1"/>
</dbReference>
<dbReference type="GO" id="GO:0071555">
    <property type="term" value="P:cell wall organization"/>
    <property type="evidence" value="ECO:0007669"/>
    <property type="project" value="InterPro"/>
</dbReference>
<dbReference type="PANTHER" id="PTHR30251:SF4">
    <property type="entry name" value="SLR1668 PROTEIN"/>
    <property type="match status" value="1"/>
</dbReference>
<evidence type="ECO:0000259" key="1">
    <source>
        <dbReference type="Pfam" id="PF00345"/>
    </source>
</evidence>
<accession>A0A843YPT3</accession>
<dbReference type="SUPFAM" id="SSF49354">
    <property type="entry name" value="PapD-like"/>
    <property type="match status" value="1"/>
</dbReference>
<dbReference type="GO" id="GO:0030288">
    <property type="term" value="C:outer membrane-bounded periplasmic space"/>
    <property type="evidence" value="ECO:0007669"/>
    <property type="project" value="InterPro"/>
</dbReference>
<reference evidence="2 3" key="1">
    <citation type="submission" date="2019-10" db="EMBL/GenBank/DDBJ databases">
        <title>Glaciimonas soli sp. nov., a psychrophilic bacterium isolated from the forest soil of a high elevation mountain in Taiwan.</title>
        <authorList>
            <person name="Wang L.-T."/>
            <person name="Shieh W.Y."/>
        </authorList>
    </citation>
    <scope>NUCLEOTIDE SEQUENCE [LARGE SCALE GENOMIC DNA]</scope>
    <source>
        <strain evidence="2 3">GS1</strain>
    </source>
</reference>
<evidence type="ECO:0000313" key="2">
    <source>
        <dbReference type="EMBL" id="MQQ99552.1"/>
    </source>
</evidence>
<dbReference type="InterPro" id="IPR050643">
    <property type="entry name" value="Periplasmic_pilus_chap"/>
</dbReference>
<dbReference type="RefSeq" id="WP_153233117.1">
    <property type="nucleotide sequence ID" value="NZ_WINI01000001.1"/>
</dbReference>
<gene>
    <name evidence="2" type="ORF">GEV47_02480</name>
</gene>
<dbReference type="InterPro" id="IPR016147">
    <property type="entry name" value="Pili_assmbl_chaperone_N"/>
</dbReference>
<protein>
    <submittedName>
        <fullName evidence="2">Fimbria/pilus periplasmic chaperone</fullName>
    </submittedName>
</protein>
<evidence type="ECO:0000313" key="3">
    <source>
        <dbReference type="Proteomes" id="UP000451565"/>
    </source>
</evidence>
<sequence length="253" mass="28205">MPTHIKTSSFVFTSLLSFSLFFGLIGLTENSSAASFNVNPIGFTLTPQRPSSVLRITNTDDAPVRLQVISVDWHADGHEEVLQESNPLLLNPPIFTIAPGQTQYVRFGVRNQIDSSHENTYRLLVEEVPSGQNESGLKTLLHVSIPVFIAPEKQEEKLKWQLLKGNNGLILSLLNSGNIHTKITHLTVTAINDKNSDKNSEGSDIIFNTPTYVLPGQDKRWLIVNQKIRTDKVHLLVQTDKGNVEENLTLETE</sequence>
<organism evidence="2 3">
    <name type="scientific">Glaciimonas soli</name>
    <dbReference type="NCBI Taxonomy" id="2590999"/>
    <lineage>
        <taxon>Bacteria</taxon>
        <taxon>Pseudomonadati</taxon>
        <taxon>Pseudomonadota</taxon>
        <taxon>Betaproteobacteria</taxon>
        <taxon>Burkholderiales</taxon>
        <taxon>Oxalobacteraceae</taxon>
        <taxon>Glaciimonas</taxon>
    </lineage>
</organism>
<dbReference type="AlphaFoldDB" id="A0A843YPT3"/>
<dbReference type="InterPro" id="IPR013783">
    <property type="entry name" value="Ig-like_fold"/>
</dbReference>
<dbReference type="InterPro" id="IPR008962">
    <property type="entry name" value="PapD-like_sf"/>
</dbReference>
<feature type="domain" description="Pili assembly chaperone N-terminal" evidence="1">
    <location>
        <begin position="40"/>
        <end position="153"/>
    </location>
</feature>
<dbReference type="OrthoDB" id="511700at2"/>
<proteinExistence type="predicted"/>
<keyword evidence="3" id="KW-1185">Reference proteome</keyword>
<name>A0A843YPT3_9BURK</name>
<comment type="caution">
    <text evidence="2">The sequence shown here is derived from an EMBL/GenBank/DDBJ whole genome shotgun (WGS) entry which is preliminary data.</text>
</comment>
<dbReference type="Pfam" id="PF00345">
    <property type="entry name" value="PapD_N"/>
    <property type="match status" value="1"/>
</dbReference>
<dbReference type="Proteomes" id="UP000451565">
    <property type="component" value="Unassembled WGS sequence"/>
</dbReference>
<dbReference type="EMBL" id="WINI01000001">
    <property type="protein sequence ID" value="MQQ99552.1"/>
    <property type="molecule type" value="Genomic_DNA"/>
</dbReference>
<dbReference type="Gene3D" id="2.60.40.10">
    <property type="entry name" value="Immunoglobulins"/>
    <property type="match status" value="1"/>
</dbReference>